<evidence type="ECO:0008006" key="3">
    <source>
        <dbReference type="Google" id="ProtNLM"/>
    </source>
</evidence>
<proteinExistence type="predicted"/>
<accession>A0A3A9K8N9</accession>
<keyword evidence="2" id="KW-1185">Reference proteome</keyword>
<dbReference type="Gene3D" id="4.10.280.10">
    <property type="entry name" value="Helix-loop-helix DNA-binding domain"/>
    <property type="match status" value="1"/>
</dbReference>
<dbReference type="InterPro" id="IPR018540">
    <property type="entry name" value="Spo0E-like"/>
</dbReference>
<protein>
    <recommendedName>
        <fullName evidence="3">Spo0E family sporulation regulatory protein-aspartic acid phosphatase</fullName>
    </recommendedName>
</protein>
<sequence length="56" mass="6780">MDNPKNDQLKRDIEEMRIDLETQLKRRKFSNLKIIEISQNLDDLIAEYMIKTNKTK</sequence>
<dbReference type="AlphaFoldDB" id="A0A3A9K8N9"/>
<dbReference type="GO" id="GO:0046983">
    <property type="term" value="F:protein dimerization activity"/>
    <property type="evidence" value="ECO:0007669"/>
    <property type="project" value="InterPro"/>
</dbReference>
<name>A0A3A9K8N9_9BACI</name>
<dbReference type="SUPFAM" id="SSF140500">
    <property type="entry name" value="BAS1536-like"/>
    <property type="match status" value="1"/>
</dbReference>
<gene>
    <name evidence="1" type="ORF">CR203_11820</name>
</gene>
<dbReference type="RefSeq" id="WP_110937323.1">
    <property type="nucleotide sequence ID" value="NZ_KZ614146.1"/>
</dbReference>
<dbReference type="Proteomes" id="UP000281498">
    <property type="component" value="Unassembled WGS sequence"/>
</dbReference>
<dbReference type="Pfam" id="PF09388">
    <property type="entry name" value="SpoOE-like"/>
    <property type="match status" value="1"/>
</dbReference>
<dbReference type="GO" id="GO:0043937">
    <property type="term" value="P:regulation of sporulation"/>
    <property type="evidence" value="ECO:0007669"/>
    <property type="project" value="InterPro"/>
</dbReference>
<organism evidence="1 2">
    <name type="scientific">Salipaludibacillus neizhouensis</name>
    <dbReference type="NCBI Taxonomy" id="885475"/>
    <lineage>
        <taxon>Bacteria</taxon>
        <taxon>Bacillati</taxon>
        <taxon>Bacillota</taxon>
        <taxon>Bacilli</taxon>
        <taxon>Bacillales</taxon>
        <taxon>Bacillaceae</taxon>
    </lineage>
</organism>
<dbReference type="EMBL" id="PDOE01000004">
    <property type="protein sequence ID" value="RKL67190.1"/>
    <property type="molecule type" value="Genomic_DNA"/>
</dbReference>
<evidence type="ECO:0000313" key="2">
    <source>
        <dbReference type="Proteomes" id="UP000281498"/>
    </source>
</evidence>
<comment type="caution">
    <text evidence="1">The sequence shown here is derived from an EMBL/GenBank/DDBJ whole genome shotgun (WGS) entry which is preliminary data.</text>
</comment>
<dbReference type="InterPro" id="IPR037208">
    <property type="entry name" value="Spo0E-like_sf"/>
</dbReference>
<dbReference type="InterPro" id="IPR036638">
    <property type="entry name" value="HLH_DNA-bd_sf"/>
</dbReference>
<evidence type="ECO:0000313" key="1">
    <source>
        <dbReference type="EMBL" id="RKL67190.1"/>
    </source>
</evidence>
<reference evidence="1 2" key="1">
    <citation type="submission" date="2017-10" db="EMBL/GenBank/DDBJ databases">
        <title>Bacillus sp. nov., a halophilic bacterium isolated from a Keqin Lake.</title>
        <authorList>
            <person name="Wang H."/>
        </authorList>
    </citation>
    <scope>NUCLEOTIDE SEQUENCE [LARGE SCALE GENOMIC DNA]</scope>
    <source>
        <strain evidence="1 2">KCTC 13187</strain>
    </source>
</reference>